<evidence type="ECO:0000256" key="9">
    <source>
        <dbReference type="ARBA" id="ARBA00022741"/>
    </source>
</evidence>
<dbReference type="Proteomes" id="UP001165082">
    <property type="component" value="Unassembled WGS sequence"/>
</dbReference>
<keyword evidence="8" id="KW-0548">Nucleotidyltransferase</keyword>
<proteinExistence type="inferred from homology"/>
<evidence type="ECO:0000256" key="6">
    <source>
        <dbReference type="ARBA" id="ARBA00022679"/>
    </source>
</evidence>
<sequence>MVLGTPTGPATATTPSTLQSCTPITSKSANGMRAKLLPPTVAGVDEASERLRSGKLLAFPTETVYGLGANALIESAVVSIFACKGRPMTDPLIIHIPDAASALDCVEFASAAAGEGMSEGRAVFERLTEVFWPGALTIVAKAKKHIPSKVSAGTGFVGVRCPSHPLAQRILAACGVPVAAPSANRFGHVSPTKAAHVMKDLGMSDIAVMNGEDKRELFAVPTCEIGIESTVVKINDETREVIVLRRGAITQRELEEAMRGLGGRGRGGEVFERIVEWKVVIVNTHEEMKGGEEDGDGRVVKKRRKIENAEVVKGEGHVAPGQLLTHYAPDGMDCFLVRPNKLKTNNELDRLKHKVQELGVEGATGGACVVIDFNGALAGCGLGEGCRGVVGYKDLSKKGIVKEAAKNLFAFLRWSEELRGEAGRVLIADIAVVKDSDEVAGVSDRCFRSASGKVIELK</sequence>
<dbReference type="GO" id="GO:0005524">
    <property type="term" value="F:ATP binding"/>
    <property type="evidence" value="ECO:0007669"/>
    <property type="project" value="UniProtKB-KW"/>
</dbReference>
<keyword evidence="15" id="KW-1185">Reference proteome</keyword>
<dbReference type="SUPFAM" id="SSF55821">
    <property type="entry name" value="YrdC/RibB"/>
    <property type="match status" value="1"/>
</dbReference>
<dbReference type="GO" id="GO:0008033">
    <property type="term" value="P:tRNA processing"/>
    <property type="evidence" value="ECO:0007669"/>
    <property type="project" value="UniProtKB-KW"/>
</dbReference>
<dbReference type="InterPro" id="IPR050156">
    <property type="entry name" value="TC-AMP_synthase_SUA5"/>
</dbReference>
<dbReference type="OrthoDB" id="412787at2759"/>
<dbReference type="EC" id="2.7.7.87" evidence="3"/>
<dbReference type="PROSITE" id="PS51163">
    <property type="entry name" value="YRDC"/>
    <property type="match status" value="1"/>
</dbReference>
<dbReference type="GO" id="GO:0006450">
    <property type="term" value="P:regulation of translational fidelity"/>
    <property type="evidence" value="ECO:0007669"/>
    <property type="project" value="TreeGrafter"/>
</dbReference>
<evidence type="ECO:0000256" key="3">
    <source>
        <dbReference type="ARBA" id="ARBA00012584"/>
    </source>
</evidence>
<keyword evidence="10" id="KW-0067">ATP-binding</keyword>
<feature type="domain" description="YrdC-like" evidence="13">
    <location>
        <begin position="41"/>
        <end position="249"/>
    </location>
</feature>
<evidence type="ECO:0000256" key="12">
    <source>
        <dbReference type="ARBA" id="ARBA00048366"/>
    </source>
</evidence>
<gene>
    <name evidence="14" type="ORF">TrRE_jg5911</name>
</gene>
<keyword evidence="9" id="KW-0547">Nucleotide-binding</keyword>
<evidence type="ECO:0000256" key="4">
    <source>
        <dbReference type="ARBA" id="ARBA00015492"/>
    </source>
</evidence>
<evidence type="ECO:0000256" key="11">
    <source>
        <dbReference type="ARBA" id="ARBA00029774"/>
    </source>
</evidence>
<dbReference type="Pfam" id="PF01300">
    <property type="entry name" value="Sua5_yciO_yrdC"/>
    <property type="match status" value="1"/>
</dbReference>
<dbReference type="InterPro" id="IPR038385">
    <property type="entry name" value="Sua5/YwlC_C"/>
</dbReference>
<dbReference type="GO" id="GO:0000049">
    <property type="term" value="F:tRNA binding"/>
    <property type="evidence" value="ECO:0007669"/>
    <property type="project" value="TreeGrafter"/>
</dbReference>
<keyword evidence="6" id="KW-0808">Transferase</keyword>
<dbReference type="FunFam" id="3.90.870.10:FF:000009">
    <property type="entry name" value="Threonylcarbamoyl-AMP synthase, putative"/>
    <property type="match status" value="1"/>
</dbReference>
<reference evidence="14" key="1">
    <citation type="submission" date="2022-07" db="EMBL/GenBank/DDBJ databases">
        <title>Genome analysis of Parmales, a sister group of diatoms, reveals the evolutionary specialization of diatoms from phago-mixotrophs to photoautotrophs.</title>
        <authorList>
            <person name="Ban H."/>
            <person name="Sato S."/>
            <person name="Yoshikawa S."/>
            <person name="Kazumasa Y."/>
            <person name="Nakamura Y."/>
            <person name="Ichinomiya M."/>
            <person name="Saitoh K."/>
            <person name="Sato N."/>
            <person name="Blanc-Mathieu R."/>
            <person name="Endo H."/>
            <person name="Kuwata A."/>
            <person name="Ogata H."/>
        </authorList>
    </citation>
    <scope>NUCLEOTIDE SEQUENCE</scope>
</reference>
<dbReference type="Gene3D" id="3.40.50.11030">
    <property type="entry name" value="Threonylcarbamoyl-AMP synthase, C-terminal domain"/>
    <property type="match status" value="1"/>
</dbReference>
<dbReference type="InterPro" id="IPR017945">
    <property type="entry name" value="DHBP_synth_RibB-like_a/b_dom"/>
</dbReference>
<dbReference type="PANTHER" id="PTHR17490:SF16">
    <property type="entry name" value="THREONYLCARBAMOYL-AMP SYNTHASE"/>
    <property type="match status" value="1"/>
</dbReference>
<dbReference type="GO" id="GO:0005737">
    <property type="term" value="C:cytoplasm"/>
    <property type="evidence" value="ECO:0007669"/>
    <property type="project" value="UniProtKB-SubCell"/>
</dbReference>
<dbReference type="AlphaFoldDB" id="A0A9W6Z7U1"/>
<accession>A0A9W6Z7U1</accession>
<comment type="subcellular location">
    <subcellularLocation>
        <location evidence="1">Cytoplasm</location>
    </subcellularLocation>
</comment>
<keyword evidence="7" id="KW-0819">tRNA processing</keyword>
<dbReference type="GO" id="GO:0003725">
    <property type="term" value="F:double-stranded RNA binding"/>
    <property type="evidence" value="ECO:0007669"/>
    <property type="project" value="InterPro"/>
</dbReference>
<evidence type="ECO:0000256" key="7">
    <source>
        <dbReference type="ARBA" id="ARBA00022694"/>
    </source>
</evidence>
<evidence type="ECO:0000256" key="8">
    <source>
        <dbReference type="ARBA" id="ARBA00022695"/>
    </source>
</evidence>
<protein>
    <recommendedName>
        <fullName evidence="4">Threonylcarbamoyl-AMP synthase</fullName>
        <ecNumber evidence="3">2.7.7.87</ecNumber>
    </recommendedName>
    <alternativeName>
        <fullName evidence="11">L-threonylcarbamoyladenylate synthase</fullName>
    </alternativeName>
</protein>
<comment type="catalytic activity">
    <reaction evidence="12">
        <text>L-threonine + hydrogencarbonate + ATP = L-threonylcarbamoyladenylate + diphosphate + H2O</text>
        <dbReference type="Rhea" id="RHEA:36407"/>
        <dbReference type="ChEBI" id="CHEBI:15377"/>
        <dbReference type="ChEBI" id="CHEBI:17544"/>
        <dbReference type="ChEBI" id="CHEBI:30616"/>
        <dbReference type="ChEBI" id="CHEBI:33019"/>
        <dbReference type="ChEBI" id="CHEBI:57926"/>
        <dbReference type="ChEBI" id="CHEBI:73682"/>
        <dbReference type="EC" id="2.7.7.87"/>
    </reaction>
</comment>
<dbReference type="NCBIfam" id="TIGR00057">
    <property type="entry name" value="L-threonylcarbamoyladenylate synthase"/>
    <property type="match status" value="1"/>
</dbReference>
<name>A0A9W6Z7U1_9STRA</name>
<dbReference type="Pfam" id="PF03481">
    <property type="entry name" value="Sua5_C"/>
    <property type="match status" value="1"/>
</dbReference>
<dbReference type="Gene3D" id="3.90.870.10">
    <property type="entry name" value="DHBP synthase"/>
    <property type="match status" value="1"/>
</dbReference>
<evidence type="ECO:0000256" key="10">
    <source>
        <dbReference type="ARBA" id="ARBA00022840"/>
    </source>
</evidence>
<dbReference type="EMBL" id="BRXZ01001891">
    <property type="protein sequence ID" value="GMH49004.1"/>
    <property type="molecule type" value="Genomic_DNA"/>
</dbReference>
<comment type="caution">
    <text evidence="14">The sequence shown here is derived from an EMBL/GenBank/DDBJ whole genome shotgun (WGS) entry which is preliminary data.</text>
</comment>
<evidence type="ECO:0000256" key="5">
    <source>
        <dbReference type="ARBA" id="ARBA00022490"/>
    </source>
</evidence>
<evidence type="ECO:0000256" key="1">
    <source>
        <dbReference type="ARBA" id="ARBA00004496"/>
    </source>
</evidence>
<organism evidence="14 15">
    <name type="scientific">Triparma retinervis</name>
    <dbReference type="NCBI Taxonomy" id="2557542"/>
    <lineage>
        <taxon>Eukaryota</taxon>
        <taxon>Sar</taxon>
        <taxon>Stramenopiles</taxon>
        <taxon>Ochrophyta</taxon>
        <taxon>Bolidophyceae</taxon>
        <taxon>Parmales</taxon>
        <taxon>Triparmaceae</taxon>
        <taxon>Triparma</taxon>
    </lineage>
</organism>
<evidence type="ECO:0000313" key="14">
    <source>
        <dbReference type="EMBL" id="GMH49004.1"/>
    </source>
</evidence>
<evidence type="ECO:0000256" key="2">
    <source>
        <dbReference type="ARBA" id="ARBA00007663"/>
    </source>
</evidence>
<dbReference type="GO" id="GO:0061710">
    <property type="term" value="F:L-threonylcarbamoyladenylate synthase"/>
    <property type="evidence" value="ECO:0007669"/>
    <property type="project" value="UniProtKB-EC"/>
</dbReference>
<comment type="similarity">
    <text evidence="2">Belongs to the SUA5 family.</text>
</comment>
<keyword evidence="5" id="KW-0963">Cytoplasm</keyword>
<evidence type="ECO:0000259" key="13">
    <source>
        <dbReference type="PROSITE" id="PS51163"/>
    </source>
</evidence>
<dbReference type="PANTHER" id="PTHR17490">
    <property type="entry name" value="SUA5"/>
    <property type="match status" value="1"/>
</dbReference>
<evidence type="ECO:0000313" key="15">
    <source>
        <dbReference type="Proteomes" id="UP001165082"/>
    </source>
</evidence>
<dbReference type="InterPro" id="IPR005145">
    <property type="entry name" value="Sua5_C"/>
</dbReference>
<dbReference type="InterPro" id="IPR006070">
    <property type="entry name" value="Sua5-like_dom"/>
</dbReference>